<dbReference type="PRINTS" id="PR00368">
    <property type="entry name" value="FADPNR"/>
</dbReference>
<dbReference type="PANTHER" id="PTHR42887:SF2">
    <property type="entry name" value="OS12G0638800 PROTEIN"/>
    <property type="match status" value="1"/>
</dbReference>
<name>A0A510JBX4_9FUSO</name>
<dbReference type="Pfam" id="PF03486">
    <property type="entry name" value="HI0933_like"/>
    <property type="match status" value="1"/>
</dbReference>
<dbReference type="OrthoDB" id="9773233at2"/>
<dbReference type="KEGG" id="lgo:JCM16774_1638"/>
<feature type="domain" description="RsdA/BaiN/AoA(So)-like Rossmann fold-like" evidence="4">
    <location>
        <begin position="4"/>
        <end position="401"/>
    </location>
</feature>
<dbReference type="Pfam" id="PF22780">
    <property type="entry name" value="HI0933_like_1st"/>
    <property type="match status" value="1"/>
</dbReference>
<organism evidence="6 7">
    <name type="scientific">Pseudoleptotrichia goodfellowii</name>
    <dbReference type="NCBI Taxonomy" id="157692"/>
    <lineage>
        <taxon>Bacteria</taxon>
        <taxon>Fusobacteriati</taxon>
        <taxon>Fusobacteriota</taxon>
        <taxon>Fusobacteriia</taxon>
        <taxon>Fusobacteriales</taxon>
        <taxon>Leptotrichiaceae</taxon>
        <taxon>Pseudoleptotrichia</taxon>
    </lineage>
</organism>
<protein>
    <recommendedName>
        <fullName evidence="8">Flavoprotein family protein</fullName>
    </recommendedName>
</protein>
<evidence type="ECO:0000256" key="2">
    <source>
        <dbReference type="ARBA" id="ARBA00022630"/>
    </source>
</evidence>
<comment type="cofactor">
    <cofactor evidence="1">
        <name>FAD</name>
        <dbReference type="ChEBI" id="CHEBI:57692"/>
    </cofactor>
</comment>
<dbReference type="PRINTS" id="PR00411">
    <property type="entry name" value="PNDRDTASEI"/>
</dbReference>
<dbReference type="Gene3D" id="1.10.8.260">
    <property type="entry name" value="HI0933 insert domain-like"/>
    <property type="match status" value="1"/>
</dbReference>
<dbReference type="SUPFAM" id="SSF160996">
    <property type="entry name" value="HI0933 insert domain-like"/>
    <property type="match status" value="1"/>
</dbReference>
<keyword evidence="3" id="KW-0274">FAD</keyword>
<reference evidence="6 7" key="1">
    <citation type="submission" date="2019-07" db="EMBL/GenBank/DDBJ databases">
        <title>Complete Genome Sequence of Leptotrichia goodfellowii Strain JCM 16774.</title>
        <authorList>
            <person name="Watanabe S."/>
            <person name="Cui L."/>
        </authorList>
    </citation>
    <scope>NUCLEOTIDE SEQUENCE [LARGE SCALE GENOMIC DNA]</scope>
    <source>
        <strain evidence="6 7">JCM16774</strain>
    </source>
</reference>
<evidence type="ECO:0000259" key="4">
    <source>
        <dbReference type="Pfam" id="PF03486"/>
    </source>
</evidence>
<accession>A0A510JBX4</accession>
<dbReference type="InterPro" id="IPR023166">
    <property type="entry name" value="BaiN-like_dom_sf"/>
</dbReference>
<dbReference type="Gene3D" id="3.50.50.60">
    <property type="entry name" value="FAD/NAD(P)-binding domain"/>
    <property type="match status" value="1"/>
</dbReference>
<dbReference type="STRING" id="714315.GCA_000516535_01645"/>
<evidence type="ECO:0000259" key="5">
    <source>
        <dbReference type="Pfam" id="PF22780"/>
    </source>
</evidence>
<dbReference type="AlphaFoldDB" id="A0A510JBX4"/>
<proteinExistence type="predicted"/>
<dbReference type="PANTHER" id="PTHR42887">
    <property type="entry name" value="OS12G0638800 PROTEIN"/>
    <property type="match status" value="1"/>
</dbReference>
<evidence type="ECO:0000313" key="6">
    <source>
        <dbReference type="EMBL" id="BBM36694.1"/>
    </source>
</evidence>
<sequence length="405" mass="44921">MTTEIAIIGGGAAGFVAAITAAKSGKKVVILERKERVLKKVLVTGNGRCNMTNVKADITHYFGKNIDLIENILNSFTPKDTMEFFNELGIICNEEERGKVYPLSGQAASIVDALRFEAEKLGIVTETEFYVRKVEKDGFKFKIYSEDKRKIEANRVILATGGQSYPELGSNGSGYEIAKELGHSITKLSPSIVQLKAEKYQVKGLQGIKLDTAVTAYGDNKKICTYNGELLFTDYGISGNVVFNISFVMPLYKNVEFEIDFMKKFDYNELYDILKRRKEILGHLSMEQYFNGMINKKLGQFLAKISGIEKLSKPINTLSDGEIRSLCNVLKKYRVNVLETTGFKNAQVTAGGVPLDEINTETLESKKVKGLYFAGEVLDVYGECGGYNLQWAWASGHRAGESAGN</sequence>
<keyword evidence="2" id="KW-0285">Flavoprotein</keyword>
<evidence type="ECO:0000313" key="7">
    <source>
        <dbReference type="Proteomes" id="UP000321606"/>
    </source>
</evidence>
<evidence type="ECO:0008006" key="8">
    <source>
        <dbReference type="Google" id="ProtNLM"/>
    </source>
</evidence>
<dbReference type="Proteomes" id="UP000321606">
    <property type="component" value="Chromosome"/>
</dbReference>
<dbReference type="NCBIfam" id="TIGR00275">
    <property type="entry name" value="aminoacetone oxidase family FAD-binding enzyme"/>
    <property type="match status" value="1"/>
</dbReference>
<dbReference type="Gene3D" id="2.40.30.10">
    <property type="entry name" value="Translation factors"/>
    <property type="match status" value="1"/>
</dbReference>
<dbReference type="EMBL" id="AP019822">
    <property type="protein sequence ID" value="BBM36694.1"/>
    <property type="molecule type" value="Genomic_DNA"/>
</dbReference>
<dbReference type="SUPFAM" id="SSF51905">
    <property type="entry name" value="FAD/NAD(P)-binding domain"/>
    <property type="match status" value="1"/>
</dbReference>
<dbReference type="InterPro" id="IPR055178">
    <property type="entry name" value="RsdA/BaiN/AoA(So)-like_dom"/>
</dbReference>
<gene>
    <name evidence="6" type="ORF">JCM16774_1638</name>
</gene>
<dbReference type="InterPro" id="IPR057661">
    <property type="entry name" value="RsdA/BaiN/AoA(So)_Rossmann"/>
</dbReference>
<dbReference type="RefSeq" id="WP_026737920.1">
    <property type="nucleotide sequence ID" value="NZ_AP019822.1"/>
</dbReference>
<dbReference type="InterPro" id="IPR036188">
    <property type="entry name" value="FAD/NAD-bd_sf"/>
</dbReference>
<dbReference type="InterPro" id="IPR004792">
    <property type="entry name" value="BaiN-like"/>
</dbReference>
<feature type="domain" description="RsdA/BaiN/AoA(So)-like insert" evidence="5">
    <location>
        <begin position="190"/>
        <end position="348"/>
    </location>
</feature>
<evidence type="ECO:0000256" key="3">
    <source>
        <dbReference type="ARBA" id="ARBA00022827"/>
    </source>
</evidence>
<evidence type="ECO:0000256" key="1">
    <source>
        <dbReference type="ARBA" id="ARBA00001974"/>
    </source>
</evidence>